<reference evidence="1" key="1">
    <citation type="journal article" date="2014" name="J. Gen. Virol.">
        <title>Genome diversity and evidence of recombination and reassortment in nanoviruses from Europe.</title>
        <authorList>
            <person name="Grigoras I."/>
            <person name="Ginzo A.I."/>
            <person name="Martin D.P."/>
            <person name="Varsani A."/>
            <person name="Romero J."/>
            <person name="Mammadov A.Ch."/>
            <person name="Huseynova I.M."/>
            <person name="Aliyev J.A."/>
            <person name="Kheyr-Pour A."/>
            <person name="Huss H."/>
            <person name="Ziebell H."/>
            <person name="Timchenko T."/>
            <person name="Vetten H.J."/>
            <person name="Gronenborn B."/>
        </authorList>
    </citation>
    <scope>NUCLEOTIDE SEQUENCE</scope>
    <source>
        <strain evidence="1">Stadl-Paura_3</strain>
    </source>
</reference>
<gene>
    <name evidence="1" type="primary">Clink</name>
</gene>
<sequence>MGLRYFSVLPQELKEKIVREHMREERKVEFLEKAIEDSCRRYEAFITEDPSYEDLLSLSKFLDSLVNYVGDKLNTRCLIKWKKDVPAKVKYGVMEEQHLQLYGPLDMEDLLCGELLLPEEDEDDITYEDGMIVHCSQLDSLFSDLGINVTYITVSNKCIYTPLNKEVVIV</sequence>
<evidence type="ECO:0000313" key="2">
    <source>
        <dbReference type="Proteomes" id="UP000677617"/>
    </source>
</evidence>
<dbReference type="Proteomes" id="UP000677617">
    <property type="component" value="Genome"/>
</dbReference>
<dbReference type="EMBL" id="KC978941">
    <property type="protein sequence ID" value="AHC72169.1"/>
    <property type="molecule type" value="Genomic_DNA"/>
</dbReference>
<evidence type="ECO:0000313" key="1">
    <source>
        <dbReference type="EMBL" id="AHC72169.1"/>
    </source>
</evidence>
<protein>
    <submittedName>
        <fullName evidence="1">Cell cycle link protein</fullName>
    </submittedName>
</protein>
<accession>V9TP44</accession>
<organism evidence="1 2">
    <name type="scientific">Black medic leaf roll virus</name>
    <dbReference type="NCBI Taxonomy" id="2038729"/>
    <lineage>
        <taxon>Viruses</taxon>
        <taxon>Monodnaviria</taxon>
        <taxon>Shotokuvirae</taxon>
        <taxon>Cressdnaviricota</taxon>
        <taxon>Arfiviricetes</taxon>
        <taxon>Mulpavirales</taxon>
        <taxon>Nanoviridae</taxon>
        <taxon>Nanovirus</taxon>
        <taxon>Nanovirus medicagonis</taxon>
    </lineage>
</organism>
<name>V9TP44_9VIRU</name>
<proteinExistence type="predicted"/>